<gene>
    <name evidence="2" type="ORF">EDD30_0832</name>
</gene>
<reference evidence="2 3" key="1">
    <citation type="submission" date="2018-11" db="EMBL/GenBank/DDBJ databases">
        <title>Sequencing the genomes of 1000 actinobacteria strains.</title>
        <authorList>
            <person name="Klenk H.-P."/>
        </authorList>
    </citation>
    <scope>NUCLEOTIDE SEQUENCE [LARGE SCALE GENOMIC DNA]</scope>
    <source>
        <strain evidence="2 3">DSM 43634</strain>
    </source>
</reference>
<evidence type="ECO:0000256" key="1">
    <source>
        <dbReference type="SAM" id="Phobius"/>
    </source>
</evidence>
<organism evidence="2 3">
    <name type="scientific">Couchioplanes caeruleus</name>
    <dbReference type="NCBI Taxonomy" id="56438"/>
    <lineage>
        <taxon>Bacteria</taxon>
        <taxon>Bacillati</taxon>
        <taxon>Actinomycetota</taxon>
        <taxon>Actinomycetes</taxon>
        <taxon>Micromonosporales</taxon>
        <taxon>Micromonosporaceae</taxon>
        <taxon>Couchioplanes</taxon>
    </lineage>
</organism>
<name>A0A3N1GCX6_9ACTN</name>
<comment type="caution">
    <text evidence="2">The sequence shown here is derived from an EMBL/GenBank/DDBJ whole genome shotgun (WGS) entry which is preliminary data.</text>
</comment>
<keyword evidence="1" id="KW-1133">Transmembrane helix</keyword>
<dbReference type="Proteomes" id="UP000271683">
    <property type="component" value="Unassembled WGS sequence"/>
</dbReference>
<dbReference type="EMBL" id="RJKL01000001">
    <property type="protein sequence ID" value="ROP28123.1"/>
    <property type="molecule type" value="Genomic_DNA"/>
</dbReference>
<keyword evidence="1" id="KW-0812">Transmembrane</keyword>
<evidence type="ECO:0000313" key="2">
    <source>
        <dbReference type="EMBL" id="ROP28123.1"/>
    </source>
</evidence>
<proteinExistence type="predicted"/>
<sequence>MSTESRVMPVVLAVVLGLLLVVVLVAKCT</sequence>
<accession>A0A3N1GCX6</accession>
<feature type="transmembrane region" description="Helical" evidence="1">
    <location>
        <begin position="6"/>
        <end position="26"/>
    </location>
</feature>
<protein>
    <submittedName>
        <fullName evidence="2">Uncharacterized protein</fullName>
    </submittedName>
</protein>
<dbReference type="AlphaFoldDB" id="A0A3N1GCX6"/>
<evidence type="ECO:0000313" key="3">
    <source>
        <dbReference type="Proteomes" id="UP000271683"/>
    </source>
</evidence>
<keyword evidence="1" id="KW-0472">Membrane</keyword>